<evidence type="ECO:0000256" key="3">
    <source>
        <dbReference type="ARBA" id="ARBA00022741"/>
    </source>
</evidence>
<dbReference type="InterPro" id="IPR027417">
    <property type="entry name" value="P-loop_NTPase"/>
</dbReference>
<evidence type="ECO:0000256" key="4">
    <source>
        <dbReference type="ARBA" id="ARBA00022777"/>
    </source>
</evidence>
<evidence type="ECO:0000313" key="8">
    <source>
        <dbReference type="EMBL" id="ASV74009.1"/>
    </source>
</evidence>
<dbReference type="EC" id="2.7.4.3" evidence="5 7"/>
<dbReference type="EMBL" id="CP018477">
    <property type="protein sequence ID" value="ASV74009.1"/>
    <property type="molecule type" value="Genomic_DNA"/>
</dbReference>
<dbReference type="HAMAP" id="MF_00235">
    <property type="entry name" value="Adenylate_kinase_Adk"/>
    <property type="match status" value="1"/>
</dbReference>
<dbReference type="NCBIfam" id="TIGR01351">
    <property type="entry name" value="adk"/>
    <property type="match status" value="1"/>
</dbReference>
<feature type="binding site" evidence="5">
    <location>
        <position position="92"/>
    </location>
    <ligand>
        <name>AMP</name>
        <dbReference type="ChEBI" id="CHEBI:456215"/>
    </ligand>
</feature>
<name>A0A286RDG7_9BACT</name>
<evidence type="ECO:0000256" key="6">
    <source>
        <dbReference type="RuleBase" id="RU003330"/>
    </source>
</evidence>
<comment type="subcellular location">
    <subcellularLocation>
        <location evidence="5 7">Cytoplasm</location>
    </subcellularLocation>
</comment>
<dbReference type="GO" id="GO:0005737">
    <property type="term" value="C:cytoplasm"/>
    <property type="evidence" value="ECO:0007669"/>
    <property type="project" value="UniProtKB-SubCell"/>
</dbReference>
<dbReference type="Proteomes" id="UP000215086">
    <property type="component" value="Chromosome"/>
</dbReference>
<dbReference type="AlphaFoldDB" id="A0A286RDG7"/>
<dbReference type="NCBIfam" id="NF011101">
    <property type="entry name" value="PRK14528.1"/>
    <property type="match status" value="1"/>
</dbReference>
<proteinExistence type="inferred from homology"/>
<dbReference type="NCBIfam" id="NF001381">
    <property type="entry name" value="PRK00279.1-3"/>
    <property type="match status" value="1"/>
</dbReference>
<dbReference type="NCBIfam" id="NF011105">
    <property type="entry name" value="PRK14532.1"/>
    <property type="match status" value="1"/>
</dbReference>
<organism evidence="8 9">
    <name type="scientific">Thermogutta terrifontis</name>
    <dbReference type="NCBI Taxonomy" id="1331910"/>
    <lineage>
        <taxon>Bacteria</taxon>
        <taxon>Pseudomonadati</taxon>
        <taxon>Planctomycetota</taxon>
        <taxon>Planctomycetia</taxon>
        <taxon>Pirellulales</taxon>
        <taxon>Thermoguttaceae</taxon>
        <taxon>Thermogutta</taxon>
    </lineage>
</organism>
<feature type="binding site" evidence="5">
    <location>
        <begin position="85"/>
        <end position="88"/>
    </location>
    <ligand>
        <name>AMP</name>
        <dbReference type="ChEBI" id="CHEBI:456215"/>
    </ligand>
</feature>
<dbReference type="PROSITE" id="PS00113">
    <property type="entry name" value="ADENYLATE_KINASE"/>
    <property type="match status" value="1"/>
</dbReference>
<keyword evidence="3 5" id="KW-0547">Nucleotide-binding</keyword>
<evidence type="ECO:0000256" key="5">
    <source>
        <dbReference type="HAMAP-Rule" id="MF_00235"/>
    </source>
</evidence>
<feature type="region of interest" description="NMP" evidence="5">
    <location>
        <begin position="30"/>
        <end position="59"/>
    </location>
</feature>
<dbReference type="SUPFAM" id="SSF52540">
    <property type="entry name" value="P-loop containing nucleoside triphosphate hydrolases"/>
    <property type="match status" value="1"/>
</dbReference>
<keyword evidence="9" id="KW-1185">Reference proteome</keyword>
<feature type="binding site" evidence="5">
    <location>
        <begin position="57"/>
        <end position="59"/>
    </location>
    <ligand>
        <name>AMP</name>
        <dbReference type="ChEBI" id="CHEBI:456215"/>
    </ligand>
</feature>
<dbReference type="NCBIfam" id="NF011104">
    <property type="entry name" value="PRK14531.1"/>
    <property type="match status" value="1"/>
</dbReference>
<feature type="binding site" evidence="5">
    <location>
        <begin position="10"/>
        <end position="15"/>
    </location>
    <ligand>
        <name>ATP</name>
        <dbReference type="ChEBI" id="CHEBI:30616"/>
    </ligand>
</feature>
<dbReference type="NCBIfam" id="NF011100">
    <property type="entry name" value="PRK14527.1"/>
    <property type="match status" value="1"/>
</dbReference>
<dbReference type="InterPro" id="IPR000850">
    <property type="entry name" value="Adenylat/UMP-CMP_kin"/>
</dbReference>
<sequence length="187" mass="21051">MRIVFIGPPGAGKGTQAQKIVERYMIAHLSTGDMLRAARDAKTPLGLKADEFMSRGELVPDDIIIDLIRERLQSPDCRRGYLLDGFPRTIAQAEALDAMLASQNTPLDVVLELQVPEDELFRRLAGRGRADDKPEVIRQRLVAYRTQTEPLLDYYRRKNLLRSVDGVGTVDEIFERIRAILDEFAGA</sequence>
<gene>
    <name evidence="5" type="primary">adk</name>
    <name evidence="8" type="ORF">THTE_1407</name>
</gene>
<keyword evidence="5" id="KW-0963">Cytoplasm</keyword>
<comment type="domain">
    <text evidence="5">Consists of three domains, a large central CORE domain and two small peripheral domains, NMPbind and LID, which undergo movements during catalysis. The LID domain closes over the site of phosphoryl transfer upon ATP binding. Assembling and dissambling the active center during each catalytic cycle provides an effective means to prevent ATP hydrolysis.</text>
</comment>
<dbReference type="KEGG" id="ttf:THTE_1407"/>
<evidence type="ECO:0000313" key="9">
    <source>
        <dbReference type="Proteomes" id="UP000215086"/>
    </source>
</evidence>
<dbReference type="InterPro" id="IPR006259">
    <property type="entry name" value="Adenyl_kin_sub"/>
</dbReference>
<dbReference type="Pfam" id="PF00406">
    <property type="entry name" value="ADK"/>
    <property type="match status" value="1"/>
</dbReference>
<keyword evidence="4 5" id="KW-0418">Kinase</keyword>
<dbReference type="PRINTS" id="PR00094">
    <property type="entry name" value="ADENYLTKNASE"/>
</dbReference>
<feature type="binding site" evidence="5">
    <location>
        <position position="140"/>
    </location>
    <ligand>
        <name>AMP</name>
        <dbReference type="ChEBI" id="CHEBI:456215"/>
    </ligand>
</feature>
<evidence type="ECO:0000256" key="7">
    <source>
        <dbReference type="RuleBase" id="RU003331"/>
    </source>
</evidence>
<keyword evidence="5 7" id="KW-0067">ATP-binding</keyword>
<dbReference type="UniPathway" id="UPA00588">
    <property type="reaction ID" value="UER00649"/>
</dbReference>
<dbReference type="CDD" id="cd01428">
    <property type="entry name" value="ADK"/>
    <property type="match status" value="1"/>
</dbReference>
<dbReference type="GO" id="GO:0044209">
    <property type="term" value="P:AMP salvage"/>
    <property type="evidence" value="ECO:0007669"/>
    <property type="project" value="UniProtKB-UniRule"/>
</dbReference>
<comment type="caution">
    <text evidence="5">Lacks conserved residue(s) required for the propagation of feature annotation.</text>
</comment>
<evidence type="ECO:0000256" key="1">
    <source>
        <dbReference type="ARBA" id="ARBA00022679"/>
    </source>
</evidence>
<dbReference type="GO" id="GO:0005524">
    <property type="term" value="F:ATP binding"/>
    <property type="evidence" value="ECO:0007669"/>
    <property type="project" value="UniProtKB-UniRule"/>
</dbReference>
<keyword evidence="2 5" id="KW-0545">Nucleotide biosynthesis</keyword>
<dbReference type="PANTHER" id="PTHR23359">
    <property type="entry name" value="NUCLEOTIDE KINASE"/>
    <property type="match status" value="1"/>
</dbReference>
<dbReference type="InterPro" id="IPR033690">
    <property type="entry name" value="Adenylat_kinase_CS"/>
</dbReference>
<feature type="binding site" evidence="5">
    <location>
        <position position="127"/>
    </location>
    <ligand>
        <name>ATP</name>
        <dbReference type="ChEBI" id="CHEBI:30616"/>
    </ligand>
</feature>
<accession>A0A286RDG7</accession>
<feature type="binding site" evidence="5">
    <location>
        <position position="31"/>
    </location>
    <ligand>
        <name>AMP</name>
        <dbReference type="ChEBI" id="CHEBI:456215"/>
    </ligand>
</feature>
<feature type="binding site" evidence="5">
    <location>
        <position position="168"/>
    </location>
    <ligand>
        <name>ATP</name>
        <dbReference type="ChEBI" id="CHEBI:30616"/>
    </ligand>
</feature>
<reference evidence="8 9" key="1">
    <citation type="journal article" name="Front. Microbiol.">
        <title>Sugar Metabolism of the First Thermophilic Planctomycete Thermogutta terrifontis: Comparative Genomic and Transcriptomic Approaches.</title>
        <authorList>
            <person name="Elcheninov A.G."/>
            <person name="Menzel P."/>
            <person name="Gudbergsdottir S.R."/>
            <person name="Slesarev A.I."/>
            <person name="Kadnikov V.V."/>
            <person name="Krogh A."/>
            <person name="Bonch-Osmolovskaya E.A."/>
            <person name="Peng X."/>
            <person name="Kublanov I.V."/>
        </authorList>
    </citation>
    <scope>NUCLEOTIDE SEQUENCE [LARGE SCALE GENOMIC DNA]</scope>
    <source>
        <strain evidence="8 9">R1</strain>
    </source>
</reference>
<dbReference type="Gene3D" id="3.40.50.300">
    <property type="entry name" value="P-loop containing nucleotide triphosphate hydrolases"/>
    <property type="match status" value="1"/>
</dbReference>
<comment type="subunit">
    <text evidence="5 7">Monomer.</text>
</comment>
<dbReference type="GO" id="GO:0004017">
    <property type="term" value="F:AMP kinase activity"/>
    <property type="evidence" value="ECO:0007669"/>
    <property type="project" value="UniProtKB-UniRule"/>
</dbReference>
<feature type="binding site" evidence="5">
    <location>
        <position position="36"/>
    </location>
    <ligand>
        <name>AMP</name>
        <dbReference type="ChEBI" id="CHEBI:456215"/>
    </ligand>
</feature>
<keyword evidence="1 5" id="KW-0808">Transferase</keyword>
<feature type="binding site" evidence="5">
    <location>
        <position position="129"/>
    </location>
    <ligand>
        <name>AMP</name>
        <dbReference type="ChEBI" id="CHEBI:456215"/>
    </ligand>
</feature>
<protein>
    <recommendedName>
        <fullName evidence="5 7">Adenylate kinase</fullName>
        <shortName evidence="5">AK</shortName>
        <ecNumber evidence="5 7">2.7.4.3</ecNumber>
    </recommendedName>
    <alternativeName>
        <fullName evidence="5">ATP-AMP transphosphorylase</fullName>
    </alternativeName>
    <alternativeName>
        <fullName evidence="5">ATP:AMP phosphotransferase</fullName>
    </alternativeName>
    <alternativeName>
        <fullName evidence="5">Adenylate monophosphate kinase</fullName>
    </alternativeName>
</protein>
<evidence type="ECO:0000256" key="2">
    <source>
        <dbReference type="ARBA" id="ARBA00022727"/>
    </source>
</evidence>
<comment type="pathway">
    <text evidence="5">Purine metabolism; AMP biosynthesis via salvage pathway; AMP from ADP: step 1/1.</text>
</comment>
<comment type="catalytic activity">
    <reaction evidence="5 7">
        <text>AMP + ATP = 2 ADP</text>
        <dbReference type="Rhea" id="RHEA:12973"/>
        <dbReference type="ChEBI" id="CHEBI:30616"/>
        <dbReference type="ChEBI" id="CHEBI:456215"/>
        <dbReference type="ChEBI" id="CHEBI:456216"/>
        <dbReference type="EC" id="2.7.4.3"/>
    </reaction>
</comment>
<dbReference type="RefSeq" id="WP_095414453.1">
    <property type="nucleotide sequence ID" value="NZ_CP018477.1"/>
</dbReference>
<comment type="function">
    <text evidence="5">Catalyzes the reversible transfer of the terminal phosphate group between ATP and AMP. Plays an important role in cellular energy homeostasis and in adenine nucleotide metabolism.</text>
</comment>
<dbReference type="OrthoDB" id="9805030at2"/>
<comment type="similarity">
    <text evidence="5 6">Belongs to the adenylate kinase family.</text>
</comment>